<reference evidence="1" key="1">
    <citation type="submission" date="1999-05" db="EMBL/GenBank/DDBJ databases">
        <title>Tanapox virus 2.1kbp PstI-L fragment.</title>
        <authorList>
            <person name="Neering S.J."/>
            <person name="Essani K."/>
        </authorList>
    </citation>
    <scope>NUCLEOTIDE SEQUENCE</scope>
</reference>
<name>Q9QQT2_9POXV</name>
<sequence>MCRTSTYPFNLSVLITCTLMVFPDSSFDNFSAIFAFTEK</sequence>
<organism evidence="1">
    <name type="scientific">Tanapox virus</name>
    <dbReference type="NCBI Taxonomy" id="99000"/>
    <lineage>
        <taxon>Viruses</taxon>
        <taxon>Varidnaviria</taxon>
        <taxon>Bamfordvirae</taxon>
        <taxon>Nucleocytoviricota</taxon>
        <taxon>Pokkesviricetes</taxon>
        <taxon>Chitovirales</taxon>
        <taxon>Poxviridae</taxon>
        <taxon>Chordopoxvirinae</taxon>
        <taxon>Yatapoxvirus</taxon>
        <taxon>Yatapoxvirus tanapox</taxon>
    </lineage>
</organism>
<dbReference type="EMBL" id="AF153912">
    <property type="protein sequence ID" value="AAD46183.1"/>
    <property type="molecule type" value="Genomic_DNA"/>
</dbReference>
<proteinExistence type="predicted"/>
<accession>Q9QQT2</accession>
<evidence type="ECO:0000313" key="1">
    <source>
        <dbReference type="EMBL" id="AAD46183.1"/>
    </source>
</evidence>
<protein>
    <submittedName>
        <fullName evidence="1">ORFL3L</fullName>
    </submittedName>
</protein>